<evidence type="ECO:0000313" key="2">
    <source>
        <dbReference type="Proteomes" id="UP000018846"/>
    </source>
</evidence>
<gene>
    <name evidence="1" type="ORF">Q615_SPAC00113G0457</name>
</gene>
<comment type="caution">
    <text evidence="1">The sequence shown here is derived from an EMBL/GenBank/DDBJ whole genome shotgun (WGS) entry which is preliminary data.</text>
</comment>
<name>W1TW08_STRAP</name>
<protein>
    <submittedName>
        <fullName evidence="1">Uncharacterized protein</fullName>
    </submittedName>
</protein>
<dbReference type="EMBL" id="AZMF01000113">
    <property type="protein sequence ID" value="ETI85782.1"/>
    <property type="molecule type" value="Genomic_DNA"/>
</dbReference>
<reference evidence="1 2" key="1">
    <citation type="submission" date="2013-12" db="EMBL/GenBank/DDBJ databases">
        <title>A Varibaculum cambriense genome reconstructed from a premature infant gut community with otherwise low bacterial novelty that shifts toward anaerobic metabolism during the third week of life.</title>
        <authorList>
            <person name="Brown C.T."/>
            <person name="Sharon I."/>
            <person name="Thomas B.C."/>
            <person name="Castelle C.J."/>
            <person name="Morowitz M.J."/>
            <person name="Banfield J.F."/>
        </authorList>
    </citation>
    <scope>NUCLEOTIDE SEQUENCE [LARGE SCALE GENOMIC DNA]</scope>
    <source>
        <strain evidence="2">DORA_7</strain>
    </source>
</reference>
<dbReference type="Proteomes" id="UP000018846">
    <property type="component" value="Unassembled WGS sequence"/>
</dbReference>
<organism evidence="1 2">
    <name type="scientific">Streptococcus anginosus DORA_7</name>
    <dbReference type="NCBI Taxonomy" id="1403946"/>
    <lineage>
        <taxon>Bacteria</taxon>
        <taxon>Bacillati</taxon>
        <taxon>Bacillota</taxon>
        <taxon>Bacilli</taxon>
        <taxon>Lactobacillales</taxon>
        <taxon>Streptococcaceae</taxon>
        <taxon>Streptococcus</taxon>
        <taxon>Streptococcus anginosus group</taxon>
    </lineage>
</organism>
<evidence type="ECO:0000313" key="1">
    <source>
        <dbReference type="EMBL" id="ETI85782.1"/>
    </source>
</evidence>
<dbReference type="AlphaFoldDB" id="W1TW08"/>
<proteinExistence type="predicted"/>
<sequence length="57" mass="6535">MRARELNKSKETLSFPILQCITGFLLSKKKLGQVLNFLCLYRAFGETLLPLGNLEYN</sequence>
<accession>W1TW08</accession>